<dbReference type="GO" id="GO:0050660">
    <property type="term" value="F:flavin adenine dinucleotide binding"/>
    <property type="evidence" value="ECO:0007669"/>
    <property type="project" value="InterPro"/>
</dbReference>
<keyword evidence="6" id="KW-0560">Oxidoreductase</keyword>
<dbReference type="InterPro" id="IPR000960">
    <property type="entry name" value="Flavin_mOase"/>
</dbReference>
<evidence type="ECO:0000313" key="7">
    <source>
        <dbReference type="EMBL" id="EMF57642.1"/>
    </source>
</evidence>
<protein>
    <submittedName>
        <fullName evidence="7">Flavin-binding monooxygenase-like protein</fullName>
    </submittedName>
</protein>
<evidence type="ECO:0000256" key="2">
    <source>
        <dbReference type="ARBA" id="ARBA00010139"/>
    </source>
</evidence>
<dbReference type="PRINTS" id="PR00370">
    <property type="entry name" value="FMOXYGENASE"/>
</dbReference>
<dbReference type="Pfam" id="PF00743">
    <property type="entry name" value="FMO-like"/>
    <property type="match status" value="1"/>
</dbReference>
<comment type="similarity">
    <text evidence="2">Belongs to the FAD-binding monooxygenase family.</text>
</comment>
<evidence type="ECO:0000256" key="3">
    <source>
        <dbReference type="ARBA" id="ARBA00022630"/>
    </source>
</evidence>
<evidence type="ECO:0000256" key="5">
    <source>
        <dbReference type="ARBA" id="ARBA00022857"/>
    </source>
</evidence>
<evidence type="ECO:0000313" key="8">
    <source>
        <dbReference type="Proteomes" id="UP000030760"/>
    </source>
</evidence>
<name>M3DL54_9ACTN</name>
<dbReference type="InterPro" id="IPR050346">
    <property type="entry name" value="FMO-like"/>
</dbReference>
<dbReference type="GO" id="GO:0050661">
    <property type="term" value="F:NADP binding"/>
    <property type="evidence" value="ECO:0007669"/>
    <property type="project" value="InterPro"/>
</dbReference>
<accession>M3DL54</accession>
<dbReference type="GO" id="GO:0004499">
    <property type="term" value="F:N,N-dimethylaniline monooxygenase activity"/>
    <property type="evidence" value="ECO:0007669"/>
    <property type="project" value="InterPro"/>
</dbReference>
<evidence type="ECO:0000256" key="4">
    <source>
        <dbReference type="ARBA" id="ARBA00022827"/>
    </source>
</evidence>
<dbReference type="PIRSF" id="PIRSF000332">
    <property type="entry name" value="FMO"/>
    <property type="match status" value="1"/>
</dbReference>
<keyword evidence="7" id="KW-0503">Monooxygenase</keyword>
<keyword evidence="4" id="KW-0274">FAD</keyword>
<evidence type="ECO:0000256" key="6">
    <source>
        <dbReference type="ARBA" id="ARBA00023002"/>
    </source>
</evidence>
<reference evidence="8" key="1">
    <citation type="journal article" date="2013" name="Genome Announc.">
        <title>Draft Genome Sequence of Streptomyces bottropensis ATCC 25435, a Bottromycin-Producing Actinomycete.</title>
        <authorList>
            <person name="Zhang H."/>
            <person name="Zhou W."/>
            <person name="Zhuang Y."/>
            <person name="Liang X."/>
            <person name="Liu T."/>
        </authorList>
    </citation>
    <scope>NUCLEOTIDE SEQUENCE [LARGE SCALE GENOMIC DNA]</scope>
    <source>
        <strain evidence="8">ATCC 25435</strain>
    </source>
</reference>
<dbReference type="PANTHER" id="PTHR23023">
    <property type="entry name" value="DIMETHYLANILINE MONOOXYGENASE"/>
    <property type="match status" value="1"/>
</dbReference>
<dbReference type="InterPro" id="IPR020946">
    <property type="entry name" value="Flavin_mOase-like"/>
</dbReference>
<sequence length="439" mass="48107">MIGAGPAGLAVARALAERDLPYTHIERHTGPGGLWDIDNPGSPMYESAHFISSKTLSGFGGYPMPDHFADYPPHRQILSYLTSFAEAYGLADRIEFGTEVRSVEKNPDGTWTVTRADGRTGTHRRVVVCTGAQWHPNVPDLPGDFSGEIRHTVTYRSGAELRGKRVLVVGAGNSGLDIACDAARSADHAAISMRRGYWFIPKHLFGRPVDTIATGGPHLPMWLQQKLFGGLLRLLNGDPRRLGLQKPDHKLFETHPALNSLLIHHLQHGDITARPGIARTEGRTVHFTDGSSDDFDLILLATGYVHTVPVAQKYFGDEQHPDLYLSSFSREHEGLFGVGFVETNSGAYQLFDSQAQLIASYIRDAGAGVPTAERFARRIRSDRPDLSGGLRFVDSPRHAGYVHSEAFVKYLGKVAEDMGWRTAGRPPRATSARQEAVAS</sequence>
<evidence type="ECO:0000256" key="1">
    <source>
        <dbReference type="ARBA" id="ARBA00009183"/>
    </source>
</evidence>
<proteinExistence type="inferred from homology"/>
<dbReference type="InterPro" id="IPR036188">
    <property type="entry name" value="FAD/NAD-bd_sf"/>
</dbReference>
<dbReference type="EMBL" id="KB405056">
    <property type="protein sequence ID" value="EMF57642.1"/>
    <property type="molecule type" value="Genomic_DNA"/>
</dbReference>
<dbReference type="Gene3D" id="3.50.50.60">
    <property type="entry name" value="FAD/NAD(P)-binding domain"/>
    <property type="match status" value="1"/>
</dbReference>
<dbReference type="AlphaFoldDB" id="M3DL54"/>
<comment type="similarity">
    <text evidence="1">Belongs to the FMO family.</text>
</comment>
<keyword evidence="3" id="KW-0285">Flavoprotein</keyword>
<organism evidence="7 8">
    <name type="scientific">Streptomyces bottropensis ATCC 25435</name>
    <dbReference type="NCBI Taxonomy" id="1054862"/>
    <lineage>
        <taxon>Bacteria</taxon>
        <taxon>Bacillati</taxon>
        <taxon>Actinomycetota</taxon>
        <taxon>Actinomycetes</taxon>
        <taxon>Kitasatosporales</taxon>
        <taxon>Streptomycetaceae</taxon>
        <taxon>Streptomyces</taxon>
    </lineage>
</organism>
<gene>
    <name evidence="7" type="ORF">SBD_0314</name>
</gene>
<dbReference type="SUPFAM" id="SSF51905">
    <property type="entry name" value="FAD/NAD(P)-binding domain"/>
    <property type="match status" value="2"/>
</dbReference>
<keyword evidence="5" id="KW-0521">NADP</keyword>
<dbReference type="Proteomes" id="UP000030760">
    <property type="component" value="Unassembled WGS sequence"/>
</dbReference>